<dbReference type="Proteomes" id="UP001341840">
    <property type="component" value="Unassembled WGS sequence"/>
</dbReference>
<feature type="compositionally biased region" description="Acidic residues" evidence="2">
    <location>
        <begin position="245"/>
        <end position="258"/>
    </location>
</feature>
<comment type="caution">
    <text evidence="3">The sequence shown here is derived from an EMBL/GenBank/DDBJ whole genome shotgun (WGS) entry which is preliminary data.</text>
</comment>
<keyword evidence="4" id="KW-1185">Reference proteome</keyword>
<evidence type="ECO:0000256" key="1">
    <source>
        <dbReference type="SAM" id="Coils"/>
    </source>
</evidence>
<evidence type="ECO:0008006" key="5">
    <source>
        <dbReference type="Google" id="ProtNLM"/>
    </source>
</evidence>
<feature type="compositionally biased region" description="Basic and acidic residues" evidence="2">
    <location>
        <begin position="259"/>
        <end position="273"/>
    </location>
</feature>
<feature type="region of interest" description="Disordered" evidence="2">
    <location>
        <begin position="245"/>
        <end position="307"/>
    </location>
</feature>
<sequence length="486" mass="55839">MAKISRKCSNDGGSGVTWNWVSPEVLHTNSIINTADLIPKFLQSNADHANVSFSHCTNLDRVCYGADEEQQEQFFFVYKTLFTDLMLPLPFSDFQMRLLNKINAAPTQLHPHAWTFVRCFELLCRFHKLTPTVPTFFYFFHLVEKKKGSWLHIHARQSSHKLLFLDLRCYRFKENFFKIKGAAGGGSSVPFFMDQNKNPKFPLCWSKFVQFPDSPVLWSLSDSEKDLVTKLEKLKDPFSCISLINDEESESEEEEKEEEDVKVKMRQKRKEEVLTSGRATEKMKKKQKVSVENNASPSSPPTPPLFSEQNIAADMDMENLRDFEGEGRALSLWDGGFDFDHHVQHHLFSSPDQEKLRRFGHATVGRFAKANALRIAASTEFLVEELEKKEKELCSVVTKLEKAEREVAKCLGELERVKKESEYTEMSLMREWKKSVRVSFQNAVDQVRLGFPKLNMDSIVLDPFKVVEGGKLVDMKSRSPHGAFAV</sequence>
<evidence type="ECO:0000313" key="3">
    <source>
        <dbReference type="EMBL" id="MED6182687.1"/>
    </source>
</evidence>
<organism evidence="3 4">
    <name type="scientific">Stylosanthes scabra</name>
    <dbReference type="NCBI Taxonomy" id="79078"/>
    <lineage>
        <taxon>Eukaryota</taxon>
        <taxon>Viridiplantae</taxon>
        <taxon>Streptophyta</taxon>
        <taxon>Embryophyta</taxon>
        <taxon>Tracheophyta</taxon>
        <taxon>Spermatophyta</taxon>
        <taxon>Magnoliopsida</taxon>
        <taxon>eudicotyledons</taxon>
        <taxon>Gunneridae</taxon>
        <taxon>Pentapetalae</taxon>
        <taxon>rosids</taxon>
        <taxon>fabids</taxon>
        <taxon>Fabales</taxon>
        <taxon>Fabaceae</taxon>
        <taxon>Papilionoideae</taxon>
        <taxon>50 kb inversion clade</taxon>
        <taxon>dalbergioids sensu lato</taxon>
        <taxon>Dalbergieae</taxon>
        <taxon>Pterocarpus clade</taxon>
        <taxon>Stylosanthes</taxon>
    </lineage>
</organism>
<name>A0ABU6WA82_9FABA</name>
<reference evidence="3 4" key="1">
    <citation type="journal article" date="2023" name="Plants (Basel)">
        <title>Bridging the Gap: Combining Genomics and Transcriptomics Approaches to Understand Stylosanthes scabra, an Orphan Legume from the Brazilian Caatinga.</title>
        <authorList>
            <person name="Ferreira-Neto J.R.C."/>
            <person name="da Silva M.D."/>
            <person name="Binneck E."/>
            <person name="de Melo N.F."/>
            <person name="da Silva R.H."/>
            <person name="de Melo A.L.T.M."/>
            <person name="Pandolfi V."/>
            <person name="Bustamante F.O."/>
            <person name="Brasileiro-Vidal A.C."/>
            <person name="Benko-Iseppon A.M."/>
        </authorList>
    </citation>
    <scope>NUCLEOTIDE SEQUENCE [LARGE SCALE GENOMIC DNA]</scope>
    <source>
        <tissue evidence="3">Leaves</tissue>
    </source>
</reference>
<gene>
    <name evidence="3" type="ORF">PIB30_031009</name>
</gene>
<evidence type="ECO:0000256" key="2">
    <source>
        <dbReference type="SAM" id="MobiDB-lite"/>
    </source>
</evidence>
<protein>
    <recommendedName>
        <fullName evidence="5">Transposase (Putative), gypsy type</fullName>
    </recommendedName>
</protein>
<dbReference type="PANTHER" id="PTHR31099:SF49">
    <property type="entry name" value="MYOSIN HEAVY CHAIN-LIKE PROTEIN"/>
    <property type="match status" value="1"/>
</dbReference>
<dbReference type="PANTHER" id="PTHR31099">
    <property type="entry name" value="OS06G0165300 PROTEIN"/>
    <property type="match status" value="1"/>
</dbReference>
<proteinExistence type="predicted"/>
<evidence type="ECO:0000313" key="4">
    <source>
        <dbReference type="Proteomes" id="UP001341840"/>
    </source>
</evidence>
<dbReference type="EMBL" id="JASCZI010181374">
    <property type="protein sequence ID" value="MED6182687.1"/>
    <property type="molecule type" value="Genomic_DNA"/>
</dbReference>
<feature type="coiled-coil region" evidence="1">
    <location>
        <begin position="383"/>
        <end position="420"/>
    </location>
</feature>
<keyword evidence="1" id="KW-0175">Coiled coil</keyword>
<accession>A0ABU6WA82</accession>